<dbReference type="PANTHER" id="PTHR37542:SF1">
    <property type="entry name" value="PRION-INHIBITION AND PROPAGATION HELO DOMAIN-CONTAINING PROTEIN"/>
    <property type="match status" value="1"/>
</dbReference>
<dbReference type="PROSITE" id="PS50011">
    <property type="entry name" value="PROTEIN_KINASE_DOM"/>
    <property type="match status" value="1"/>
</dbReference>
<dbReference type="PANTHER" id="PTHR37542">
    <property type="entry name" value="HELO DOMAIN-CONTAINING PROTEIN-RELATED"/>
    <property type="match status" value="1"/>
</dbReference>
<feature type="domain" description="Protein kinase" evidence="1">
    <location>
        <begin position="179"/>
        <end position="513"/>
    </location>
</feature>
<accession>A0A5Q4BCT9</accession>
<dbReference type="Proteomes" id="UP000326340">
    <property type="component" value="Unassembled WGS sequence"/>
</dbReference>
<evidence type="ECO:0000313" key="2">
    <source>
        <dbReference type="EMBL" id="TQN64389.1"/>
    </source>
</evidence>
<evidence type="ECO:0000259" key="1">
    <source>
        <dbReference type="PROSITE" id="PS50011"/>
    </source>
</evidence>
<gene>
    <name evidence="2" type="ORF">CSHISOI_11035</name>
</gene>
<protein>
    <submittedName>
        <fullName evidence="2">Putative serine/threonine-protein kinase</fullName>
    </submittedName>
</protein>
<reference evidence="2 3" key="1">
    <citation type="journal article" date="2019" name="Sci. Rep.">
        <title>Colletotrichum shisoi sp. nov., an anthracnose pathogen of Perilla frutescens in Japan: molecular phylogenetic, morphological and genomic evidence.</title>
        <authorList>
            <person name="Gan P."/>
            <person name="Tsushima A."/>
            <person name="Hiroyama R."/>
            <person name="Narusaka M."/>
            <person name="Takano Y."/>
            <person name="Narusaka Y."/>
            <person name="Kawaradani M."/>
            <person name="Damm U."/>
            <person name="Shirasu K."/>
        </authorList>
    </citation>
    <scope>NUCLEOTIDE SEQUENCE [LARGE SCALE GENOMIC DNA]</scope>
    <source>
        <strain evidence="2 3">PG-2018a</strain>
    </source>
</reference>
<name>A0A5Q4BCT9_9PEZI</name>
<dbReference type="Gene3D" id="1.10.510.10">
    <property type="entry name" value="Transferase(Phosphotransferase) domain 1"/>
    <property type="match status" value="1"/>
</dbReference>
<comment type="caution">
    <text evidence="2">The sequence shown here is derived from an EMBL/GenBank/DDBJ whole genome shotgun (WGS) entry which is preliminary data.</text>
</comment>
<sequence>MSAELVLAVVAAADLCLKYGKALTVVYRDIKGAEEGVRSKLLLVEAIWSKTAAQVNFLKRVAGVLEEEHCRIHLEILQVLQGKLNISISKIESVVKGGSSGSEVKRWKYARLREAIDDSISELQQWQSIFDPTWYLILRMGNRFIDDELSKQSDELAVETLSLQTSSASSSGNSALASAQDLRHTLKGYGGSAMHISLPENGLEWGTARGVEYSTTVLVKRQGSDKVFAVDTISCRAEYDMLRVRTDAEGLAKKLKRDDIGIFGLLSCKGVVKRKDADTRRLASLSLVFQLPPTFHNTAATPVSLRTHLLRERSFSVSRVLDVAKQLARAVSFVHTVDFVHKNIRPETILVFPDHDSGSPSELGSAFLQGFDSFRNINFHTLKMGDEAWERNLYRHPSRQGLQAQEAYIMQHDVYSLGVCLLEMGLWDSFVLYGSPLDDETKREKVPVPGRRRLGGGLESVPCEVGDIAGKMKVKDELVSLARSRLPLCMGSRYAAVVVTCLTCLDEDTEEFRGEDMQDEDGILVGVRFIEKVLVCLGEIVI</sequence>
<dbReference type="EMBL" id="PUHP01002439">
    <property type="protein sequence ID" value="TQN64389.1"/>
    <property type="molecule type" value="Genomic_DNA"/>
</dbReference>
<proteinExistence type="predicted"/>
<dbReference type="SUPFAM" id="SSF56112">
    <property type="entry name" value="Protein kinase-like (PK-like)"/>
    <property type="match status" value="1"/>
</dbReference>
<dbReference type="AlphaFoldDB" id="A0A5Q4BCT9"/>
<keyword evidence="2" id="KW-0418">Kinase</keyword>
<keyword evidence="2" id="KW-0808">Transferase</keyword>
<dbReference type="GO" id="GO:0004672">
    <property type="term" value="F:protein kinase activity"/>
    <property type="evidence" value="ECO:0007669"/>
    <property type="project" value="InterPro"/>
</dbReference>
<evidence type="ECO:0000313" key="3">
    <source>
        <dbReference type="Proteomes" id="UP000326340"/>
    </source>
</evidence>
<dbReference type="GO" id="GO:0005524">
    <property type="term" value="F:ATP binding"/>
    <property type="evidence" value="ECO:0007669"/>
    <property type="project" value="InterPro"/>
</dbReference>
<organism evidence="2 3">
    <name type="scientific">Colletotrichum shisoi</name>
    <dbReference type="NCBI Taxonomy" id="2078593"/>
    <lineage>
        <taxon>Eukaryota</taxon>
        <taxon>Fungi</taxon>
        <taxon>Dikarya</taxon>
        <taxon>Ascomycota</taxon>
        <taxon>Pezizomycotina</taxon>
        <taxon>Sordariomycetes</taxon>
        <taxon>Hypocreomycetidae</taxon>
        <taxon>Glomerellales</taxon>
        <taxon>Glomerellaceae</taxon>
        <taxon>Colletotrichum</taxon>
        <taxon>Colletotrichum destructivum species complex</taxon>
    </lineage>
</organism>
<dbReference type="InterPro" id="IPR000719">
    <property type="entry name" value="Prot_kinase_dom"/>
</dbReference>
<dbReference type="OrthoDB" id="1911848at2759"/>
<keyword evidence="3" id="KW-1185">Reference proteome</keyword>
<dbReference type="InterPro" id="IPR011009">
    <property type="entry name" value="Kinase-like_dom_sf"/>
</dbReference>